<protein>
    <submittedName>
        <fullName evidence="1">Uncharacterized protein</fullName>
    </submittedName>
</protein>
<name>A0AAD9N412_9ANNE</name>
<dbReference type="Proteomes" id="UP001208570">
    <property type="component" value="Unassembled WGS sequence"/>
</dbReference>
<evidence type="ECO:0000313" key="1">
    <source>
        <dbReference type="EMBL" id="KAK2153489.1"/>
    </source>
</evidence>
<gene>
    <name evidence="1" type="ORF">LSH36_295g03098</name>
</gene>
<proteinExistence type="predicted"/>
<evidence type="ECO:0000313" key="2">
    <source>
        <dbReference type="Proteomes" id="UP001208570"/>
    </source>
</evidence>
<comment type="caution">
    <text evidence="1">The sequence shown here is derived from an EMBL/GenBank/DDBJ whole genome shotgun (WGS) entry which is preliminary data.</text>
</comment>
<dbReference type="EMBL" id="JAODUP010000295">
    <property type="protein sequence ID" value="KAK2153489.1"/>
    <property type="molecule type" value="Genomic_DNA"/>
</dbReference>
<keyword evidence="2" id="KW-1185">Reference proteome</keyword>
<organism evidence="1 2">
    <name type="scientific">Paralvinella palmiformis</name>
    <dbReference type="NCBI Taxonomy" id="53620"/>
    <lineage>
        <taxon>Eukaryota</taxon>
        <taxon>Metazoa</taxon>
        <taxon>Spiralia</taxon>
        <taxon>Lophotrochozoa</taxon>
        <taxon>Annelida</taxon>
        <taxon>Polychaeta</taxon>
        <taxon>Sedentaria</taxon>
        <taxon>Canalipalpata</taxon>
        <taxon>Terebellida</taxon>
        <taxon>Terebelliformia</taxon>
        <taxon>Alvinellidae</taxon>
        <taxon>Paralvinella</taxon>
    </lineage>
</organism>
<dbReference type="AlphaFoldDB" id="A0AAD9N412"/>
<accession>A0AAD9N412</accession>
<reference evidence="1" key="1">
    <citation type="journal article" date="2023" name="Mol. Biol. Evol.">
        <title>Third-Generation Sequencing Reveals the Adaptive Role of the Epigenome in Three Deep-Sea Polychaetes.</title>
        <authorList>
            <person name="Perez M."/>
            <person name="Aroh O."/>
            <person name="Sun Y."/>
            <person name="Lan Y."/>
            <person name="Juniper S.K."/>
            <person name="Young C.R."/>
            <person name="Angers B."/>
            <person name="Qian P.Y."/>
        </authorList>
    </citation>
    <scope>NUCLEOTIDE SEQUENCE</scope>
    <source>
        <strain evidence="1">P08H-3</strain>
    </source>
</reference>
<sequence length="146" mass="16378">MEYAVWTDLTKPNCTSRSCVRYAPANFNPSKPIELVEQLWGKDHYFKQGGIIDKAFEYQDDSHETVHKLSNVFSPVATTQEQYTTEVAQKLAQLDPDAGVDELLAMTQDQIDTVSASTIWQLSSLQQMASPTTVANYSKFVLACLH</sequence>